<proteinExistence type="predicted"/>
<feature type="transmembrane region" description="Helical" evidence="1">
    <location>
        <begin position="110"/>
        <end position="128"/>
    </location>
</feature>
<gene>
    <name evidence="2" type="ORF">AWH51_15105</name>
</gene>
<dbReference type="EMBL" id="LQXA01000049">
    <property type="protein sequence ID" value="KZC94109.1"/>
    <property type="molecule type" value="Genomic_DNA"/>
</dbReference>
<comment type="caution">
    <text evidence="2">The sequence shown here is derived from an EMBL/GenBank/DDBJ whole genome shotgun (WGS) entry which is preliminary data.</text>
</comment>
<reference evidence="2 3" key="1">
    <citation type="submission" date="2016-01" db="EMBL/GenBank/DDBJ databases">
        <title>Draft genome sequence of Clavibacter michiganensis subsp. tessellarius DOAB 609.</title>
        <authorList>
            <person name="Tambong J.T."/>
        </authorList>
    </citation>
    <scope>NUCLEOTIDE SEQUENCE [LARGE SCALE GENOMIC DNA]</scope>
    <source>
        <strain evidence="2 3">DOAB 609</strain>
    </source>
</reference>
<dbReference type="Proteomes" id="UP000076218">
    <property type="component" value="Unassembled WGS sequence"/>
</dbReference>
<name>A0A154UYM1_9MICO</name>
<evidence type="ECO:0000256" key="1">
    <source>
        <dbReference type="SAM" id="Phobius"/>
    </source>
</evidence>
<dbReference type="AlphaFoldDB" id="A0A154UYM1"/>
<feature type="transmembrane region" description="Helical" evidence="1">
    <location>
        <begin position="178"/>
        <end position="196"/>
    </location>
</feature>
<feature type="transmembrane region" description="Helical" evidence="1">
    <location>
        <begin position="27"/>
        <end position="50"/>
    </location>
</feature>
<evidence type="ECO:0000313" key="3">
    <source>
        <dbReference type="Proteomes" id="UP000076218"/>
    </source>
</evidence>
<protein>
    <submittedName>
        <fullName evidence="2">Uncharacterized protein</fullName>
    </submittedName>
</protein>
<evidence type="ECO:0000313" key="2">
    <source>
        <dbReference type="EMBL" id="KZC94109.1"/>
    </source>
</evidence>
<keyword evidence="1" id="KW-1133">Transmembrane helix</keyword>
<sequence>MLFASAALALCVFEIAAVIVAPETAPLLVVTIPTGIACWYFGVEIGRYIVPDFAVQLKDTQASLKSAKERKEDAPAAASTTAIAYATTCAYGVLMGWGTAAVAGQHGLPFWTAFGLSSAYSTMALILLMELSADTLVTEKRLGAFAIRVAAYLMYVMMFAIVDLSILATSGVGDAEGLLILFIKLAAPALFLRLPAETPQWIIDVSLSGALAGIYKRNVGQAVTRLEARVSRLKARDAETATVAQAQAQAQFLAQVNHCVRCARSPRRVGGAPGNDVIARLLSRLRR</sequence>
<organism evidence="2 3">
    <name type="scientific">Clavibacter tessellarius</name>
    <dbReference type="NCBI Taxonomy" id="31965"/>
    <lineage>
        <taxon>Bacteria</taxon>
        <taxon>Bacillati</taxon>
        <taxon>Actinomycetota</taxon>
        <taxon>Actinomycetes</taxon>
        <taxon>Micrococcales</taxon>
        <taxon>Microbacteriaceae</taxon>
        <taxon>Clavibacter</taxon>
    </lineage>
</organism>
<keyword evidence="1" id="KW-0472">Membrane</keyword>
<feature type="transmembrane region" description="Helical" evidence="1">
    <location>
        <begin position="149"/>
        <end position="172"/>
    </location>
</feature>
<accession>A0A154UYM1</accession>
<keyword evidence="1" id="KW-0812">Transmembrane</keyword>
<feature type="transmembrane region" description="Helical" evidence="1">
    <location>
        <begin position="74"/>
        <end position="98"/>
    </location>
</feature>